<dbReference type="Pfam" id="PF03432">
    <property type="entry name" value="Relaxase"/>
    <property type="match status" value="1"/>
</dbReference>
<dbReference type="AlphaFoldDB" id="T0Y5Y4"/>
<proteinExistence type="predicted"/>
<comment type="caution">
    <text evidence="3">The sequence shown here is derived from an EMBL/GenBank/DDBJ whole genome shotgun (WGS) entry which is preliminary data.</text>
</comment>
<evidence type="ECO:0000259" key="2">
    <source>
        <dbReference type="Pfam" id="PF22863"/>
    </source>
</evidence>
<sequence>MLAPISGCRTRGGSSFRALKEYLERRIDPQTGEVVERGELVYSDNLLSPETAVMEMRAAANENVRVGDPIYHYQLSWQTGELPTREQWEAAAKTTVDALGFGEHQYVIAAHSDTGNFHAHVMVNRVHPETYLAHYPEFSKRTLDRCMRELEAAQDWREDRGLFRWDRARGMAVQNTRADMERQREAQTVDRGMDRASRVEHFADTESLQAYAKGAPAKALRELLREDAPSWQRVHATLREHGLELERGEKGGYTAHALGGELRVKASDVFKANFAGKANREALEAKLGGFQVPARFITARRPEQAYTAPPFRRDPALREERRLARAAERTSLRKDHGEHRSKGLDAVREHRAEARERFKELAAEAAARRGQVRELQLAPAAARAMRSVLAAEAVQARESLRELLAVEREALRPQSWRDWVADQAAQGDARALRALRGMRYTEQRAQAAEKALERSGVPQIRGAEIEDLRTVARAIAGMTHRVDVTTGHVEYHLGGRRALVDLGQRVAMVDRGEIAVVAGLKLAREKFGRTLELYGSTEDVQRMVELSVKHKLDVTFTDPRLNELRQEMGEQQQIARVLKPVLEQEHTREFVQVSKDELPEPVHGVVVARGVANELTGSEYLAVAGTDGKVHYVGLSAHAERHMDAPARVGELVELSRYTPPPATAADRTLAAQAGRNEGIYDPQRHLQAAIARVIEDPEAYVAAHQRRAEALVARGHVERLVDGRYRVPSDLEARLERELAAGRDRASFVRVTAPSRGDFREHRVMAYTALDREIERGTLGALQQVPNPTTTQQALRTALEARVETLDKIGLIERQPGGAARLAPEAPRKLADLELQQAGAALDKRYGQYAALDATREEKGVLVEVKDLPSGRFAVIAHPEGGVTLAPAPRNAEALIGKPVHVELAADRHMAERVHTPMQTLVRTKLITERDLSRDRGLGL</sequence>
<organism evidence="3">
    <name type="scientific">mine drainage metagenome</name>
    <dbReference type="NCBI Taxonomy" id="410659"/>
    <lineage>
        <taxon>unclassified sequences</taxon>
        <taxon>metagenomes</taxon>
        <taxon>ecological metagenomes</taxon>
    </lineage>
</organism>
<dbReference type="Pfam" id="PF22863">
    <property type="entry name" value="TraI_middle"/>
    <property type="match status" value="1"/>
</dbReference>
<feature type="domain" description="TraI-like middle" evidence="2">
    <location>
        <begin position="194"/>
        <end position="291"/>
    </location>
</feature>
<reference evidence="3" key="2">
    <citation type="journal article" date="2014" name="ISME J.">
        <title>Microbial stratification in low pH oxic and suboxic macroscopic growths along an acid mine drainage.</title>
        <authorList>
            <person name="Mendez-Garcia C."/>
            <person name="Mesa V."/>
            <person name="Sprenger R.R."/>
            <person name="Richter M."/>
            <person name="Diez M.S."/>
            <person name="Solano J."/>
            <person name="Bargiela R."/>
            <person name="Golyshina O.V."/>
            <person name="Manteca A."/>
            <person name="Ramos J.L."/>
            <person name="Gallego J.R."/>
            <person name="Llorente I."/>
            <person name="Martins Dos Santos V.A."/>
            <person name="Jensen O.N."/>
            <person name="Pelaez A.I."/>
            <person name="Sanchez J."/>
            <person name="Ferrer M."/>
        </authorList>
    </citation>
    <scope>NUCLEOTIDE SEQUENCE</scope>
</reference>
<dbReference type="InterPro" id="IPR049751">
    <property type="entry name" value="TraI/MobA_relaxases"/>
</dbReference>
<dbReference type="InterPro" id="IPR021795">
    <property type="entry name" value="DUF3363"/>
</dbReference>
<dbReference type="InterPro" id="IPR054462">
    <property type="entry name" value="TraI_M"/>
</dbReference>
<dbReference type="NCBIfam" id="NF041893">
    <property type="entry name" value="TraI_MobP_relax"/>
    <property type="match status" value="1"/>
</dbReference>
<dbReference type="Pfam" id="PF11843">
    <property type="entry name" value="DUF3363"/>
    <property type="match status" value="1"/>
</dbReference>
<evidence type="ECO:0000259" key="1">
    <source>
        <dbReference type="Pfam" id="PF03432"/>
    </source>
</evidence>
<dbReference type="InterPro" id="IPR005094">
    <property type="entry name" value="Endonuclease_MobA/VirD2"/>
</dbReference>
<protein>
    <submittedName>
        <fullName evidence="3">Relaxase/mobilization nuclease domain protein</fullName>
    </submittedName>
</protein>
<evidence type="ECO:0000313" key="3">
    <source>
        <dbReference type="EMBL" id="EQD30531.1"/>
    </source>
</evidence>
<feature type="domain" description="MobA/VirD2-like nuclease" evidence="1">
    <location>
        <begin position="36"/>
        <end position="156"/>
    </location>
</feature>
<accession>T0Y5Y4</accession>
<dbReference type="EMBL" id="AUZX01015005">
    <property type="protein sequence ID" value="EQD30531.1"/>
    <property type="molecule type" value="Genomic_DNA"/>
</dbReference>
<reference evidence="3" key="1">
    <citation type="submission" date="2013-08" db="EMBL/GenBank/DDBJ databases">
        <authorList>
            <person name="Mendez C."/>
            <person name="Richter M."/>
            <person name="Ferrer M."/>
            <person name="Sanchez J."/>
        </authorList>
    </citation>
    <scope>NUCLEOTIDE SEQUENCE</scope>
</reference>
<gene>
    <name evidence="3" type="ORF">B1A_20340</name>
</gene>
<name>T0Y5Y4_9ZZZZ</name>